<reference evidence="1 2" key="2">
    <citation type="journal article" date="2022" name="Mol. Ecol. Resour.">
        <title>The genomes of chicory, endive, great burdock and yacon provide insights into Asteraceae paleo-polyploidization history and plant inulin production.</title>
        <authorList>
            <person name="Fan W."/>
            <person name="Wang S."/>
            <person name="Wang H."/>
            <person name="Wang A."/>
            <person name="Jiang F."/>
            <person name="Liu H."/>
            <person name="Zhao H."/>
            <person name="Xu D."/>
            <person name="Zhang Y."/>
        </authorList>
    </citation>
    <scope>NUCLEOTIDE SEQUENCE [LARGE SCALE GENOMIC DNA]</scope>
    <source>
        <strain evidence="2">cv. Punajuju</strain>
        <tissue evidence="1">Leaves</tissue>
    </source>
</reference>
<name>A0ACB9H0Q4_CICIN</name>
<proteinExistence type="predicted"/>
<organism evidence="1 2">
    <name type="scientific">Cichorium intybus</name>
    <name type="common">Chicory</name>
    <dbReference type="NCBI Taxonomy" id="13427"/>
    <lineage>
        <taxon>Eukaryota</taxon>
        <taxon>Viridiplantae</taxon>
        <taxon>Streptophyta</taxon>
        <taxon>Embryophyta</taxon>
        <taxon>Tracheophyta</taxon>
        <taxon>Spermatophyta</taxon>
        <taxon>Magnoliopsida</taxon>
        <taxon>eudicotyledons</taxon>
        <taxon>Gunneridae</taxon>
        <taxon>Pentapetalae</taxon>
        <taxon>asterids</taxon>
        <taxon>campanulids</taxon>
        <taxon>Asterales</taxon>
        <taxon>Asteraceae</taxon>
        <taxon>Cichorioideae</taxon>
        <taxon>Cichorieae</taxon>
        <taxon>Cichoriinae</taxon>
        <taxon>Cichorium</taxon>
    </lineage>
</organism>
<keyword evidence="2" id="KW-1185">Reference proteome</keyword>
<reference evidence="2" key="1">
    <citation type="journal article" date="2022" name="Mol. Ecol. Resour.">
        <title>The genomes of chicory, endive, great burdock and yacon provide insights into Asteraceae palaeo-polyploidization history and plant inulin production.</title>
        <authorList>
            <person name="Fan W."/>
            <person name="Wang S."/>
            <person name="Wang H."/>
            <person name="Wang A."/>
            <person name="Jiang F."/>
            <person name="Liu H."/>
            <person name="Zhao H."/>
            <person name="Xu D."/>
            <person name="Zhang Y."/>
        </authorList>
    </citation>
    <scope>NUCLEOTIDE SEQUENCE [LARGE SCALE GENOMIC DNA]</scope>
    <source>
        <strain evidence="2">cv. Punajuju</strain>
    </source>
</reference>
<sequence>MFAHYITRLYILFSHPALSQPKLHRRLPDPCNTASRRCKRTILLRRSTTMPLIQEVMKISGHLAVGPELDLVELKDQLTHQVYKIDTEISLDIFKMDSTFHENENKYQDLKKTILGDESEEEEEEEGERTKVLGWRLRERITRDGTRFSRSGIIDSTNKPTKFCCQ</sequence>
<dbReference type="EMBL" id="CM042009">
    <property type="protein sequence ID" value="KAI3789428.1"/>
    <property type="molecule type" value="Genomic_DNA"/>
</dbReference>
<evidence type="ECO:0000313" key="2">
    <source>
        <dbReference type="Proteomes" id="UP001055811"/>
    </source>
</evidence>
<dbReference type="Proteomes" id="UP001055811">
    <property type="component" value="Linkage Group LG01"/>
</dbReference>
<protein>
    <submittedName>
        <fullName evidence="1">Uncharacterized protein</fullName>
    </submittedName>
</protein>
<gene>
    <name evidence="1" type="ORF">L2E82_02223</name>
</gene>
<comment type="caution">
    <text evidence="1">The sequence shown here is derived from an EMBL/GenBank/DDBJ whole genome shotgun (WGS) entry which is preliminary data.</text>
</comment>
<accession>A0ACB9H0Q4</accession>
<evidence type="ECO:0000313" key="1">
    <source>
        <dbReference type="EMBL" id="KAI3789428.1"/>
    </source>
</evidence>